<dbReference type="GO" id="GO:0008757">
    <property type="term" value="F:S-adenosylmethionine-dependent methyltransferase activity"/>
    <property type="evidence" value="ECO:0007669"/>
    <property type="project" value="TreeGrafter"/>
</dbReference>
<dbReference type="PANTHER" id="PTHR45875:SF1">
    <property type="entry name" value="METHYLTRANSFERASE N6AMT1"/>
    <property type="match status" value="1"/>
</dbReference>
<dbReference type="PROSITE" id="PS00092">
    <property type="entry name" value="N6_MTASE"/>
    <property type="match status" value="1"/>
</dbReference>
<keyword evidence="2" id="KW-0489">Methyltransferase</keyword>
<evidence type="ECO:0000256" key="2">
    <source>
        <dbReference type="ARBA" id="ARBA00022603"/>
    </source>
</evidence>
<dbReference type="InterPro" id="IPR029063">
    <property type="entry name" value="SAM-dependent_MTases_sf"/>
</dbReference>
<evidence type="ECO:0000256" key="1">
    <source>
        <dbReference type="ARBA" id="ARBA00006149"/>
    </source>
</evidence>
<dbReference type="AlphaFoldDB" id="A0A9P6H062"/>
<dbReference type="PANTHER" id="PTHR45875">
    <property type="entry name" value="METHYLTRANSFERASE N6AMT1"/>
    <property type="match status" value="1"/>
</dbReference>
<organism evidence="6 7">
    <name type="scientific">Nosema granulosis</name>
    <dbReference type="NCBI Taxonomy" id="83296"/>
    <lineage>
        <taxon>Eukaryota</taxon>
        <taxon>Fungi</taxon>
        <taxon>Fungi incertae sedis</taxon>
        <taxon>Microsporidia</taxon>
        <taxon>Nosematidae</taxon>
        <taxon>Nosema</taxon>
    </lineage>
</organism>
<dbReference type="InterPro" id="IPR052190">
    <property type="entry name" value="Euk-Arch_PrmC-MTase"/>
</dbReference>
<name>A0A9P6H062_9MICR</name>
<dbReference type="GO" id="GO:0035657">
    <property type="term" value="C:eRF1 methyltransferase complex"/>
    <property type="evidence" value="ECO:0007669"/>
    <property type="project" value="TreeGrafter"/>
</dbReference>
<keyword evidence="3" id="KW-0808">Transferase</keyword>
<dbReference type="InterPro" id="IPR002052">
    <property type="entry name" value="DNA_methylase_N6_adenine_CS"/>
</dbReference>
<proteinExistence type="inferred from homology"/>
<evidence type="ECO:0000256" key="4">
    <source>
        <dbReference type="ARBA" id="ARBA00022691"/>
    </source>
</evidence>
<protein>
    <recommendedName>
        <fullName evidence="5">Methyltransferase small domain-containing protein</fullName>
    </recommendedName>
</protein>
<feature type="non-terminal residue" evidence="6">
    <location>
        <position position="141"/>
    </location>
</feature>
<keyword evidence="4" id="KW-0949">S-adenosyl-L-methionine</keyword>
<comment type="similarity">
    <text evidence="1">Belongs to the eukaryotic/archaeal PrmC-related family.</text>
</comment>
<dbReference type="OrthoDB" id="406152at2759"/>
<feature type="domain" description="Methyltransferase small" evidence="5">
    <location>
        <begin position="7"/>
        <end position="93"/>
    </location>
</feature>
<evidence type="ECO:0000313" key="7">
    <source>
        <dbReference type="Proteomes" id="UP000740883"/>
    </source>
</evidence>
<dbReference type="Gene3D" id="3.40.50.150">
    <property type="entry name" value="Vaccinia Virus protein VP39"/>
    <property type="match status" value="1"/>
</dbReference>
<dbReference type="InterPro" id="IPR007848">
    <property type="entry name" value="Small_mtfrase_dom"/>
</dbReference>
<dbReference type="SUPFAM" id="SSF53335">
    <property type="entry name" value="S-adenosyl-L-methionine-dependent methyltransferases"/>
    <property type="match status" value="1"/>
</dbReference>
<accession>A0A9P6H062</accession>
<dbReference type="GO" id="GO:0032259">
    <property type="term" value="P:methylation"/>
    <property type="evidence" value="ECO:0007669"/>
    <property type="project" value="UniProtKB-KW"/>
</dbReference>
<evidence type="ECO:0000259" key="5">
    <source>
        <dbReference type="Pfam" id="PF05175"/>
    </source>
</evidence>
<dbReference type="EMBL" id="SBJO01000021">
    <property type="protein sequence ID" value="KAF9764469.1"/>
    <property type="molecule type" value="Genomic_DNA"/>
</dbReference>
<dbReference type="Pfam" id="PF05175">
    <property type="entry name" value="MTS"/>
    <property type="match status" value="1"/>
</dbReference>
<evidence type="ECO:0000313" key="6">
    <source>
        <dbReference type="EMBL" id="KAF9764469.1"/>
    </source>
</evidence>
<comment type="caution">
    <text evidence="6">The sequence shown here is derived from an EMBL/GenBank/DDBJ whole genome shotgun (WGS) entry which is preliminary data.</text>
</comment>
<dbReference type="Proteomes" id="UP000740883">
    <property type="component" value="Unassembled WGS sequence"/>
</dbReference>
<sequence>MKIKWYEPDEDSYTLLDVLDSENISNKLIIDLGTSTGFLSQNLSKKNLVIGVDTNRLALEQQNTVSNNLVVANLLKSINQKNIDIIIFNPPYVLDSLDPIIGGGVLGREVIDEFINQVEVSLFYLLVIKANRPEEVKKLIE</sequence>
<dbReference type="GO" id="GO:0008276">
    <property type="term" value="F:protein methyltransferase activity"/>
    <property type="evidence" value="ECO:0007669"/>
    <property type="project" value="TreeGrafter"/>
</dbReference>
<keyword evidence="7" id="KW-1185">Reference proteome</keyword>
<reference evidence="6 7" key="1">
    <citation type="journal article" date="2020" name="Genome Biol. Evol.">
        <title>Comparative genomics of strictly vertically transmitted, feminizing microsporidia endosymbionts of amphipod crustaceans.</title>
        <authorList>
            <person name="Cormier A."/>
            <person name="Chebbi M.A."/>
            <person name="Giraud I."/>
            <person name="Wattier R."/>
            <person name="Teixeira M."/>
            <person name="Gilbert C."/>
            <person name="Rigaud T."/>
            <person name="Cordaux R."/>
        </authorList>
    </citation>
    <scope>NUCLEOTIDE SEQUENCE [LARGE SCALE GENOMIC DNA]</scope>
    <source>
        <strain evidence="6 7">Ou3-Ou53</strain>
    </source>
</reference>
<dbReference type="GO" id="GO:0003676">
    <property type="term" value="F:nucleic acid binding"/>
    <property type="evidence" value="ECO:0007669"/>
    <property type="project" value="InterPro"/>
</dbReference>
<gene>
    <name evidence="6" type="ORF">NGRA_0542</name>
</gene>
<evidence type="ECO:0000256" key="3">
    <source>
        <dbReference type="ARBA" id="ARBA00022679"/>
    </source>
</evidence>